<proteinExistence type="predicted"/>
<dbReference type="Proteomes" id="UP000003240">
    <property type="component" value="Unassembled WGS sequence"/>
</dbReference>
<name>F7NGG9_9FIRM</name>
<comment type="caution">
    <text evidence="2">The sequence shown here is derived from an EMBL/GenBank/DDBJ whole genome shotgun (WGS) entry which is preliminary data.</text>
</comment>
<keyword evidence="3" id="KW-1185">Reference proteome</keyword>
<dbReference type="STRING" id="1009370.ALO_05785"/>
<evidence type="ECO:0000259" key="1">
    <source>
        <dbReference type="Pfam" id="PF13625"/>
    </source>
</evidence>
<dbReference type="EMBL" id="AFGF01000049">
    <property type="protein sequence ID" value="EGO64773.1"/>
    <property type="molecule type" value="Genomic_DNA"/>
</dbReference>
<dbReference type="RefSeq" id="WP_004093737.1">
    <property type="nucleotide sequence ID" value="NZ_AFGF01000049.1"/>
</dbReference>
<dbReference type="OrthoDB" id="1672085at2"/>
<gene>
    <name evidence="2" type="ORF">ALO_05785</name>
</gene>
<evidence type="ECO:0000313" key="2">
    <source>
        <dbReference type="EMBL" id="EGO64773.1"/>
    </source>
</evidence>
<evidence type="ECO:0000313" key="3">
    <source>
        <dbReference type="Proteomes" id="UP000003240"/>
    </source>
</evidence>
<feature type="domain" description="Helicase XPB/Ssl2 N-terminal" evidence="1">
    <location>
        <begin position="417"/>
        <end position="533"/>
    </location>
</feature>
<organism evidence="2 3">
    <name type="scientific">Acetonema longum DSM 6540</name>
    <dbReference type="NCBI Taxonomy" id="1009370"/>
    <lineage>
        <taxon>Bacteria</taxon>
        <taxon>Bacillati</taxon>
        <taxon>Bacillota</taxon>
        <taxon>Negativicutes</taxon>
        <taxon>Acetonemataceae</taxon>
        <taxon>Acetonema</taxon>
    </lineage>
</organism>
<reference evidence="2 3" key="1">
    <citation type="journal article" date="2011" name="EMBO J.">
        <title>Structural diversity of bacterial flagellar motors.</title>
        <authorList>
            <person name="Chen S."/>
            <person name="Beeby M."/>
            <person name="Murphy G.E."/>
            <person name="Leadbetter J.R."/>
            <person name="Hendrixson D.R."/>
            <person name="Briegel A."/>
            <person name="Li Z."/>
            <person name="Shi J."/>
            <person name="Tocheva E.I."/>
            <person name="Muller A."/>
            <person name="Dobro M.J."/>
            <person name="Jensen G.J."/>
        </authorList>
    </citation>
    <scope>NUCLEOTIDE SEQUENCE [LARGE SCALE GENOMIC DNA]</scope>
    <source>
        <strain evidence="2 3">DSM 6540</strain>
    </source>
</reference>
<dbReference type="AlphaFoldDB" id="F7NGG9"/>
<sequence length="584" mass="66815">MGAKTISLTADKLYTLEDLYALQPGMLEPLLRLFQIPYWPQQDIVKRLRQSMMNLVRLSAFFLRLTPDEQQVLRFLTGHPGKTMEIGVLQQQFAKPVLPILGQLQKAGWVIVAAPSLALLPEELAAGIPYIDSLRRFIMAEIEPSRPATAPEGQWLHDLYELAAYIYVERPKLTARRIITKTALRQIVARLSPGIAADWEKAPANQYPPRLELLLDFLEQSGIISPQADEDDTQRLLLHEAKWRQYLVLPYSRKLLWLWRHWLKALAYSTHEHLDYVQSLLSAGLEQRRQWRTGAALFLPMMAAKRRQYLDAFDTECSYYTLLFEALHYLGFFEKTTAEQHTPWSQQNSRQSRPFWRLSPVGESLARWWPHHAGRKQMEIHRLIHTAGQTEKILPEVENLLAAWDSAANQGTIGRDLIIQPDLSFFLPRAADPELLWLLAVFTAGQVQDYLYQGRFSRDRLIAAQKAGGSIDQLLAKLEEFSKSPIPDNVRQMILTWGAAFDRTLLARCLILACESEIMAQELLAQSKLANAVIGRAGPQVLLIRPESEAAVRHWLDKKGWVPRHGVHDGQELVSWLTRKGGDR</sequence>
<protein>
    <recommendedName>
        <fullName evidence="1">Helicase XPB/Ssl2 N-terminal domain-containing protein</fullName>
    </recommendedName>
</protein>
<dbReference type="Pfam" id="PF13625">
    <property type="entry name" value="Helicase_C_3"/>
    <property type="match status" value="1"/>
</dbReference>
<dbReference type="InterPro" id="IPR032830">
    <property type="entry name" value="XPB/Ssl2_N"/>
</dbReference>
<dbReference type="eggNOG" id="ENOG5033KX3">
    <property type="taxonomic scope" value="Bacteria"/>
</dbReference>
<accession>F7NGG9</accession>